<dbReference type="GeneID" id="92036113"/>
<feature type="compositionally biased region" description="Pro residues" evidence="1">
    <location>
        <begin position="370"/>
        <end position="379"/>
    </location>
</feature>
<reference evidence="2 3" key="1">
    <citation type="submission" date="2024-04" db="EMBL/GenBank/DDBJ databases">
        <title>Phyllosticta paracitricarpa is synonymous to the EU quarantine fungus P. citricarpa based on phylogenomic analyses.</title>
        <authorList>
            <consortium name="Lawrence Berkeley National Laboratory"/>
            <person name="Van ingen-buijs V.A."/>
            <person name="Van westerhoven A.C."/>
            <person name="Haridas S."/>
            <person name="Skiadas P."/>
            <person name="Martin F."/>
            <person name="Groenewald J.Z."/>
            <person name="Crous P.W."/>
            <person name="Seidl M.F."/>
        </authorList>
    </citation>
    <scope>NUCLEOTIDE SEQUENCE [LARGE SCALE GENOMIC DNA]</scope>
    <source>
        <strain evidence="2 3">CPC 17464</strain>
    </source>
</reference>
<dbReference type="RefSeq" id="XP_066652784.1">
    <property type="nucleotide sequence ID" value="XM_066803207.1"/>
</dbReference>
<comment type="caution">
    <text evidence="2">The sequence shown here is derived from an EMBL/GenBank/DDBJ whole genome shotgun (WGS) entry which is preliminary data.</text>
</comment>
<name>A0ABR1LIP0_9PEZI</name>
<evidence type="ECO:0000313" key="3">
    <source>
        <dbReference type="Proteomes" id="UP001360953"/>
    </source>
</evidence>
<organism evidence="2 3">
    <name type="scientific">Phyllosticta citribraziliensis</name>
    <dbReference type="NCBI Taxonomy" id="989973"/>
    <lineage>
        <taxon>Eukaryota</taxon>
        <taxon>Fungi</taxon>
        <taxon>Dikarya</taxon>
        <taxon>Ascomycota</taxon>
        <taxon>Pezizomycotina</taxon>
        <taxon>Dothideomycetes</taxon>
        <taxon>Dothideomycetes incertae sedis</taxon>
        <taxon>Botryosphaeriales</taxon>
        <taxon>Phyllostictaceae</taxon>
        <taxon>Phyllosticta</taxon>
    </lineage>
</organism>
<proteinExistence type="predicted"/>
<feature type="compositionally biased region" description="Polar residues" evidence="1">
    <location>
        <begin position="335"/>
        <end position="348"/>
    </location>
</feature>
<feature type="compositionally biased region" description="Polar residues" evidence="1">
    <location>
        <begin position="81"/>
        <end position="99"/>
    </location>
</feature>
<evidence type="ECO:0000256" key="1">
    <source>
        <dbReference type="SAM" id="MobiDB-lite"/>
    </source>
</evidence>
<dbReference type="Proteomes" id="UP001360953">
    <property type="component" value="Unassembled WGS sequence"/>
</dbReference>
<feature type="region of interest" description="Disordered" evidence="1">
    <location>
        <begin position="278"/>
        <end position="382"/>
    </location>
</feature>
<sequence length="406" mass="44420">MYVIRKVWDRRFSTGLGNAESTPKGSSSEKVQHQKKKKHQQQQKRGGAAGLACCGKRPSSPDEGAPTPPRRRLIEKAPSIPDSNSDASTASRSVRSNRNAPLPALPPTGNGSGSGKKTLHRRTDSVITAAAGERAAAGAANGNNLVVPYNEAHISTFEKEIMGYAAILHPGETSVKVSIRPFNEGYSVDRNQWDVRWVGRLVTRRTVLTATGEPGFSFIPLYESAFSTPSVYSWRHSTADVQIRARLTHMLLGEVSMAMAGMFGPDFKERLRRGEKLRLAGRSSTFSSATSGARARPPSMQRGHSMSRQQSFQHQQQQQKLLQQQHQQSRGVLHRQSTWHGGTSSSYAHSDGGRSASSHRSVPRGLGIQVPPPDVPVPALPAGVTPVARYTRPSRPTYRPWEIRDV</sequence>
<feature type="compositionally biased region" description="Basic residues" evidence="1">
    <location>
        <begin position="33"/>
        <end position="42"/>
    </location>
</feature>
<gene>
    <name evidence="2" type="ORF">J3D65DRAFT_669490</name>
</gene>
<feature type="compositionally biased region" description="Low complexity" evidence="1">
    <location>
        <begin position="309"/>
        <end position="329"/>
    </location>
</feature>
<keyword evidence="3" id="KW-1185">Reference proteome</keyword>
<accession>A0ABR1LIP0</accession>
<feature type="compositionally biased region" description="Polar residues" evidence="1">
    <location>
        <begin position="15"/>
        <end position="29"/>
    </location>
</feature>
<feature type="region of interest" description="Disordered" evidence="1">
    <location>
        <begin position="8"/>
        <end position="121"/>
    </location>
</feature>
<dbReference type="EMBL" id="JBBPEH010000009">
    <property type="protein sequence ID" value="KAK7533745.1"/>
    <property type="molecule type" value="Genomic_DNA"/>
</dbReference>
<protein>
    <submittedName>
        <fullName evidence="2">Uncharacterized protein</fullName>
    </submittedName>
</protein>
<evidence type="ECO:0000313" key="2">
    <source>
        <dbReference type="EMBL" id="KAK7533745.1"/>
    </source>
</evidence>